<evidence type="ECO:0000313" key="3">
    <source>
        <dbReference type="Proteomes" id="UP000799440"/>
    </source>
</evidence>
<sequence>MPLHVGPVNKPPGPLTYTSSATVAIIMRNKLSTQERQTYLRRPVSDYPFLRYMVTAADGTLDAYYVMELDVSIVEVYAPYITHFLTEDGFFSVPGTYFLPGGWPKITDIRDGSPISAILEWMRYTFAMPTERVPINVLLRCDELCAYLYGCTIFGMVVQAIQLEQAILHVLKERPLRMREVKAIWGYHHNSVNPLPKAIDLRLGFTTNDIMVAFGRNLRHLTSEQWSQMDVWGSTNRHQMPDSIGWLEQERNEYVAFVRENSEVTDLMYRPTLKTLVTMIQRYPDRDWAKQRVVKWVDEMRTNPPDPIREDLLTIIDESWKMTQSTYCQRCEDLCLESAQVRSELERYKALEKESQQGAESSKIPSPESAAGVTDAPPSDSTGSADKDVEVKSVDPSESIPLPLRGDGEDDGEVGGLVTVPSKDGKSLSFVECTQPPTPPSDEPSAWETSEDAARLVDEVFNGVEAALEPAPTE</sequence>
<accession>A0A6A6VAN3</accession>
<name>A0A6A6VAN3_9PLEO</name>
<proteinExistence type="predicted"/>
<evidence type="ECO:0000256" key="1">
    <source>
        <dbReference type="SAM" id="MobiDB-lite"/>
    </source>
</evidence>
<gene>
    <name evidence="2" type="ORF">M011DRAFT_477986</name>
</gene>
<evidence type="ECO:0000313" key="2">
    <source>
        <dbReference type="EMBL" id="KAF2746764.1"/>
    </source>
</evidence>
<organism evidence="2 3">
    <name type="scientific">Sporormia fimetaria CBS 119925</name>
    <dbReference type="NCBI Taxonomy" id="1340428"/>
    <lineage>
        <taxon>Eukaryota</taxon>
        <taxon>Fungi</taxon>
        <taxon>Dikarya</taxon>
        <taxon>Ascomycota</taxon>
        <taxon>Pezizomycotina</taxon>
        <taxon>Dothideomycetes</taxon>
        <taxon>Pleosporomycetidae</taxon>
        <taxon>Pleosporales</taxon>
        <taxon>Sporormiaceae</taxon>
        <taxon>Sporormia</taxon>
    </lineage>
</organism>
<dbReference type="AlphaFoldDB" id="A0A6A6VAN3"/>
<feature type="compositionally biased region" description="Basic and acidic residues" evidence="1">
    <location>
        <begin position="385"/>
        <end position="395"/>
    </location>
</feature>
<keyword evidence="3" id="KW-1185">Reference proteome</keyword>
<protein>
    <submittedName>
        <fullName evidence="2">Uncharacterized protein</fullName>
    </submittedName>
</protein>
<reference evidence="2" key="1">
    <citation type="journal article" date="2020" name="Stud. Mycol.">
        <title>101 Dothideomycetes genomes: a test case for predicting lifestyles and emergence of pathogens.</title>
        <authorList>
            <person name="Haridas S."/>
            <person name="Albert R."/>
            <person name="Binder M."/>
            <person name="Bloem J."/>
            <person name="Labutti K."/>
            <person name="Salamov A."/>
            <person name="Andreopoulos B."/>
            <person name="Baker S."/>
            <person name="Barry K."/>
            <person name="Bills G."/>
            <person name="Bluhm B."/>
            <person name="Cannon C."/>
            <person name="Castanera R."/>
            <person name="Culley D."/>
            <person name="Daum C."/>
            <person name="Ezra D."/>
            <person name="Gonzalez J."/>
            <person name="Henrissat B."/>
            <person name="Kuo A."/>
            <person name="Liang C."/>
            <person name="Lipzen A."/>
            <person name="Lutzoni F."/>
            <person name="Magnuson J."/>
            <person name="Mondo S."/>
            <person name="Nolan M."/>
            <person name="Ohm R."/>
            <person name="Pangilinan J."/>
            <person name="Park H.-J."/>
            <person name="Ramirez L."/>
            <person name="Alfaro M."/>
            <person name="Sun H."/>
            <person name="Tritt A."/>
            <person name="Yoshinaga Y."/>
            <person name="Zwiers L.-H."/>
            <person name="Turgeon B."/>
            <person name="Goodwin S."/>
            <person name="Spatafora J."/>
            <person name="Crous P."/>
            <person name="Grigoriev I."/>
        </authorList>
    </citation>
    <scope>NUCLEOTIDE SEQUENCE</scope>
    <source>
        <strain evidence="2">CBS 119925</strain>
    </source>
</reference>
<feature type="region of interest" description="Disordered" evidence="1">
    <location>
        <begin position="351"/>
        <end position="446"/>
    </location>
</feature>
<dbReference type="Proteomes" id="UP000799440">
    <property type="component" value="Unassembled WGS sequence"/>
</dbReference>
<dbReference type="EMBL" id="MU006576">
    <property type="protein sequence ID" value="KAF2746764.1"/>
    <property type="molecule type" value="Genomic_DNA"/>
</dbReference>